<evidence type="ECO:0000256" key="1">
    <source>
        <dbReference type="SAM" id="Phobius"/>
    </source>
</evidence>
<feature type="transmembrane region" description="Helical" evidence="1">
    <location>
        <begin position="201"/>
        <end position="221"/>
    </location>
</feature>
<dbReference type="RefSeq" id="WP_267623309.1">
    <property type="nucleotide sequence ID" value="NZ_JAODIW010000008.1"/>
</dbReference>
<feature type="transmembrane region" description="Helical" evidence="1">
    <location>
        <begin position="103"/>
        <end position="125"/>
    </location>
</feature>
<comment type="caution">
    <text evidence="3">The sequence shown here is derived from an EMBL/GenBank/DDBJ whole genome shotgun (WGS) entry which is preliminary data.</text>
</comment>
<dbReference type="EMBL" id="JBHSDS010000010">
    <property type="protein sequence ID" value="MFC4359995.1"/>
    <property type="molecule type" value="Genomic_DNA"/>
</dbReference>
<dbReference type="GO" id="GO:0080120">
    <property type="term" value="P:CAAX-box protein maturation"/>
    <property type="evidence" value="ECO:0007669"/>
    <property type="project" value="UniProtKB-ARBA"/>
</dbReference>
<name>A0ABD5PH78_9EURY</name>
<dbReference type="EC" id="3.4.-.-" evidence="3"/>
<evidence type="ECO:0000313" key="3">
    <source>
        <dbReference type="EMBL" id="MFC4359995.1"/>
    </source>
</evidence>
<reference evidence="3 4" key="1">
    <citation type="journal article" date="2019" name="Int. J. Syst. Evol. Microbiol.">
        <title>The Global Catalogue of Microorganisms (GCM) 10K type strain sequencing project: providing services to taxonomists for standard genome sequencing and annotation.</title>
        <authorList>
            <consortium name="The Broad Institute Genomics Platform"/>
            <consortium name="The Broad Institute Genome Sequencing Center for Infectious Disease"/>
            <person name="Wu L."/>
            <person name="Ma J."/>
        </authorList>
    </citation>
    <scope>NUCLEOTIDE SEQUENCE [LARGE SCALE GENOMIC DNA]</scope>
    <source>
        <strain evidence="3 4">CGMCC 1.12553</strain>
    </source>
</reference>
<gene>
    <name evidence="3" type="ORF">ACFO0N_18765</name>
</gene>
<keyword evidence="1" id="KW-1133">Transmembrane helix</keyword>
<proteinExistence type="predicted"/>
<dbReference type="Pfam" id="PF02517">
    <property type="entry name" value="Rce1-like"/>
    <property type="match status" value="1"/>
</dbReference>
<evidence type="ECO:0000259" key="2">
    <source>
        <dbReference type="Pfam" id="PF02517"/>
    </source>
</evidence>
<dbReference type="AlphaFoldDB" id="A0ABD5PH78"/>
<dbReference type="Proteomes" id="UP001595921">
    <property type="component" value="Unassembled WGS sequence"/>
</dbReference>
<feature type="domain" description="CAAX prenyl protease 2/Lysostaphin resistance protein A-like" evidence="2">
    <location>
        <begin position="145"/>
        <end position="241"/>
    </location>
</feature>
<keyword evidence="1" id="KW-0812">Transmembrane</keyword>
<dbReference type="PANTHER" id="PTHR36435:SF1">
    <property type="entry name" value="CAAX AMINO TERMINAL PROTEASE FAMILY PROTEIN"/>
    <property type="match status" value="1"/>
</dbReference>
<accession>A0ABD5PH78</accession>
<feature type="transmembrane region" description="Helical" evidence="1">
    <location>
        <begin position="137"/>
        <end position="156"/>
    </location>
</feature>
<sequence length="253" mass="26511">MSTYTPTPDPAAGGAGSRRVTTRDQLLAILVGVGLVVLALAANVVFTIPVFLTVPDFDSTTFLLAGLVAGQLAFLVVGLGYVLWRLGREAVPFRTPSRRELRWIVGGLVGALAVAFGAGALGQFLGVETTTSVLEPYIVADPVVLLVLGVLSVFLVAPAEEMLFRGAIQTRLGRTFGPVVTVGLSSLLFASLHVFNFVSGLSGVLFATATIFAVGLVLGTVYERTGNLAVPVIVHGIYNLILFGVSYVALTMF</sequence>
<dbReference type="InterPro" id="IPR003675">
    <property type="entry name" value="Rce1/LyrA-like_dom"/>
</dbReference>
<dbReference type="InterPro" id="IPR052710">
    <property type="entry name" value="CAAX_protease"/>
</dbReference>
<feature type="transmembrane region" description="Helical" evidence="1">
    <location>
        <begin position="228"/>
        <end position="250"/>
    </location>
</feature>
<keyword evidence="3" id="KW-0378">Hydrolase</keyword>
<evidence type="ECO:0000313" key="4">
    <source>
        <dbReference type="Proteomes" id="UP001595921"/>
    </source>
</evidence>
<dbReference type="PANTHER" id="PTHR36435">
    <property type="entry name" value="SLR1288 PROTEIN"/>
    <property type="match status" value="1"/>
</dbReference>
<organism evidence="3 4">
    <name type="scientific">Halobium salinum</name>
    <dbReference type="NCBI Taxonomy" id="1364940"/>
    <lineage>
        <taxon>Archaea</taxon>
        <taxon>Methanobacteriati</taxon>
        <taxon>Methanobacteriota</taxon>
        <taxon>Stenosarchaea group</taxon>
        <taxon>Halobacteria</taxon>
        <taxon>Halobacteriales</taxon>
        <taxon>Haloferacaceae</taxon>
        <taxon>Halobium</taxon>
    </lineage>
</organism>
<feature type="transmembrane region" description="Helical" evidence="1">
    <location>
        <begin position="26"/>
        <end position="50"/>
    </location>
</feature>
<protein>
    <submittedName>
        <fullName evidence="3">CPBP family intramembrane glutamic endopeptidase</fullName>
        <ecNumber evidence="3">3.4.-.-</ecNumber>
    </submittedName>
</protein>
<keyword evidence="1" id="KW-0472">Membrane</keyword>
<feature type="transmembrane region" description="Helical" evidence="1">
    <location>
        <begin position="176"/>
        <end position="195"/>
    </location>
</feature>
<feature type="transmembrane region" description="Helical" evidence="1">
    <location>
        <begin position="62"/>
        <end position="83"/>
    </location>
</feature>
<keyword evidence="4" id="KW-1185">Reference proteome</keyword>
<dbReference type="GO" id="GO:0004175">
    <property type="term" value="F:endopeptidase activity"/>
    <property type="evidence" value="ECO:0007669"/>
    <property type="project" value="UniProtKB-ARBA"/>
</dbReference>